<proteinExistence type="predicted"/>
<accession>A0ABT5W541</accession>
<reference evidence="1 2" key="1">
    <citation type="submission" date="2023-01" db="EMBL/GenBank/DDBJ databases">
        <title>Genome-based reclassification of Anoxybacillus geothermalis as a later heterotypic synonym of Anoxybacillus rupiensis.</title>
        <authorList>
            <person name="Inan Bektas K."/>
            <person name="Canakci S."/>
            <person name="Belduz A.A."/>
            <person name="Guler H.H."/>
        </authorList>
    </citation>
    <scope>NUCLEOTIDE SEQUENCE [LARGE SCALE GENOMIC DNA]</scope>
    <source>
        <strain evidence="1 2">DSM 17127</strain>
    </source>
</reference>
<name>A0ABT5W541_9BACL</name>
<sequence length="81" mass="9233">MQGKAPHNRAVRCPLSSLYEQLVQLMITSAQYSVYTFAFIFSTDMVLVPLDDINVMRQHSKEQVIGDFAGWTTIEKMSAFE</sequence>
<keyword evidence="2" id="KW-1185">Reference proteome</keyword>
<organism evidence="1 2">
    <name type="scientific">Anoxybacteroides rupiense</name>
    <dbReference type="NCBI Taxonomy" id="311460"/>
    <lineage>
        <taxon>Bacteria</taxon>
        <taxon>Bacillati</taxon>
        <taxon>Bacillota</taxon>
        <taxon>Bacilli</taxon>
        <taxon>Bacillales</taxon>
        <taxon>Anoxybacillaceae</taxon>
        <taxon>Anoxybacteroides</taxon>
    </lineage>
</organism>
<evidence type="ECO:0000313" key="2">
    <source>
        <dbReference type="Proteomes" id="UP001213979"/>
    </source>
</evidence>
<gene>
    <name evidence="1" type="ORF">PNH38_11205</name>
</gene>
<evidence type="ECO:0000313" key="1">
    <source>
        <dbReference type="EMBL" id="MDE8564443.1"/>
    </source>
</evidence>
<dbReference type="EMBL" id="JAQOTG010000010">
    <property type="protein sequence ID" value="MDE8564443.1"/>
    <property type="molecule type" value="Genomic_DNA"/>
</dbReference>
<comment type="caution">
    <text evidence="1">The sequence shown here is derived from an EMBL/GenBank/DDBJ whole genome shotgun (WGS) entry which is preliminary data.</text>
</comment>
<protein>
    <submittedName>
        <fullName evidence="1">Uncharacterized protein</fullName>
    </submittedName>
</protein>
<dbReference type="Proteomes" id="UP001213979">
    <property type="component" value="Unassembled WGS sequence"/>
</dbReference>